<dbReference type="SUPFAM" id="SSF46785">
    <property type="entry name" value="Winged helix' DNA-binding domain"/>
    <property type="match status" value="1"/>
</dbReference>
<dbReference type="Pfam" id="PF03965">
    <property type="entry name" value="Penicillinase_R"/>
    <property type="match status" value="1"/>
</dbReference>
<comment type="similarity">
    <text evidence="1">Belongs to the BlaI transcriptional regulatory family.</text>
</comment>
<evidence type="ECO:0000256" key="2">
    <source>
        <dbReference type="ARBA" id="ARBA00023015"/>
    </source>
</evidence>
<keyword evidence="2" id="KW-0805">Transcription regulation</keyword>
<accession>A0ABT0AJB5</accession>
<evidence type="ECO:0000256" key="3">
    <source>
        <dbReference type="ARBA" id="ARBA00023125"/>
    </source>
</evidence>
<reference evidence="5 6" key="1">
    <citation type="journal article" date="2022" name="Microbiol. Res.">
        <title>Comparative genome analysis, predicted lifestyle and antimicrobial strategies of Lactococcus carnosus and Lactococcus paracarnosus isolated from meat.</title>
        <authorList>
            <person name="Werum V."/>
            <person name="Ehrmann M."/>
            <person name="Vogel R."/>
            <person name="Hilgarth M."/>
        </authorList>
    </citation>
    <scope>NUCLEOTIDE SEQUENCE [LARGE SCALE GENOMIC DNA]</scope>
    <source>
        <strain evidence="5 6">TMW21897</strain>
    </source>
</reference>
<evidence type="ECO:0000256" key="1">
    <source>
        <dbReference type="ARBA" id="ARBA00011046"/>
    </source>
</evidence>
<sequence>MKMNISDSEMVIMRAIWTLESASVDQISCKIAASNDWSVATIKTLLGRLVKKEVLTTTKSGRKFIYTPTLSECQAVNLMGQDLLDKVCAKKYANVITNLIDAADLTQESLQEISDALAKKTPACHVSCDCLDKSSECTCDHTSATEKVMETYDGKTNFND</sequence>
<gene>
    <name evidence="5" type="ORF">GYN19_01435</name>
</gene>
<dbReference type="EMBL" id="JAAEDA010000001">
    <property type="protein sequence ID" value="MCJ1976621.1"/>
    <property type="molecule type" value="Genomic_DNA"/>
</dbReference>
<name>A0ABT0AJB5_9LACT</name>
<organism evidence="5 6">
    <name type="scientific">Pseudolactococcus paracarnosus</name>
    <dbReference type="NCBI Taxonomy" id="2749962"/>
    <lineage>
        <taxon>Bacteria</taxon>
        <taxon>Bacillati</taxon>
        <taxon>Bacillota</taxon>
        <taxon>Bacilli</taxon>
        <taxon>Lactobacillales</taxon>
        <taxon>Streptococcaceae</taxon>
        <taxon>Pseudolactococcus</taxon>
    </lineage>
</organism>
<dbReference type="NCBIfam" id="TIGR02698">
    <property type="entry name" value="CopY_TcrY"/>
    <property type="match status" value="1"/>
</dbReference>
<dbReference type="InterPro" id="IPR036388">
    <property type="entry name" value="WH-like_DNA-bd_sf"/>
</dbReference>
<keyword evidence="4" id="KW-0804">Transcription</keyword>
<dbReference type="Gene3D" id="1.10.10.10">
    <property type="entry name" value="Winged helix-like DNA-binding domain superfamily/Winged helix DNA-binding domain"/>
    <property type="match status" value="1"/>
</dbReference>
<keyword evidence="6" id="KW-1185">Reference proteome</keyword>
<dbReference type="InterPro" id="IPR014071">
    <property type="entry name" value="Cu_transp_CopY/TcrY"/>
</dbReference>
<proteinExistence type="inferred from homology"/>
<evidence type="ECO:0000313" key="6">
    <source>
        <dbReference type="Proteomes" id="UP001522462"/>
    </source>
</evidence>
<dbReference type="InterPro" id="IPR005650">
    <property type="entry name" value="BlaI_family"/>
</dbReference>
<evidence type="ECO:0000256" key="4">
    <source>
        <dbReference type="ARBA" id="ARBA00023163"/>
    </source>
</evidence>
<dbReference type="InterPro" id="IPR036390">
    <property type="entry name" value="WH_DNA-bd_sf"/>
</dbReference>
<comment type="caution">
    <text evidence="5">The sequence shown here is derived from an EMBL/GenBank/DDBJ whole genome shotgun (WGS) entry which is preliminary data.</text>
</comment>
<keyword evidence="3" id="KW-0238">DNA-binding</keyword>
<protein>
    <submittedName>
        <fullName evidence="5">CopY/TcrY family copper transport repressor</fullName>
    </submittedName>
</protein>
<dbReference type="Proteomes" id="UP001522462">
    <property type="component" value="Unassembled WGS sequence"/>
</dbReference>
<evidence type="ECO:0000313" key="5">
    <source>
        <dbReference type="EMBL" id="MCJ1976621.1"/>
    </source>
</evidence>